<reference evidence="1" key="1">
    <citation type="submission" date="2021-06" db="EMBL/GenBank/DDBJ databases">
        <authorList>
            <person name="Gannon L."/>
            <person name="Redgwell R T."/>
            <person name="Michniewski S."/>
            <person name="Harrison D C."/>
            <person name="Millard A."/>
        </authorList>
    </citation>
    <scope>NUCLEOTIDE SEQUENCE</scope>
</reference>
<accession>A0A8D9FSJ0</accession>
<organism evidence="1">
    <name type="scientific">uncultured marine phage</name>
    <dbReference type="NCBI Taxonomy" id="707152"/>
    <lineage>
        <taxon>Viruses</taxon>
        <taxon>environmental samples</taxon>
    </lineage>
</organism>
<proteinExistence type="predicted"/>
<protein>
    <submittedName>
        <fullName evidence="1">Uncharacterized protein</fullName>
    </submittedName>
</protein>
<sequence length="133" mass="15806">MLTIMEDSKIEDLLQGKNAITDDYFQEKMRSILKTDRKKDGSKMKFLDWFAFVSPIKDGKGSIRFFDFIEELNFNEINSENLIYEYKIDGKTECRIYGIHQLVVNRLVDHIIPNFYKTSKRSIRELKLKNLLD</sequence>
<evidence type="ECO:0000313" key="1">
    <source>
        <dbReference type="EMBL" id="CAG7581586.1"/>
    </source>
</evidence>
<dbReference type="EMBL" id="OU342829">
    <property type="protein sequence ID" value="CAG7581586.1"/>
    <property type="molecule type" value="Genomic_DNA"/>
</dbReference>
<name>A0A8D9FSJ0_9VIRU</name>
<gene>
    <name evidence="1" type="ORF">SLAVMIC_00915</name>
</gene>